<feature type="transmembrane region" description="Helical" evidence="2">
    <location>
        <begin position="21"/>
        <end position="47"/>
    </location>
</feature>
<name>A0AAW8QYM2_9ALTE</name>
<dbReference type="AlphaFoldDB" id="A0AAW8QYM2"/>
<keyword evidence="2" id="KW-0472">Membrane</keyword>
<sequence>MFTAMKQLQKVMLPLASKDDLSALKSFAITMAIAFPVVFSLLLPWLFSADMPIWPFAVSIVLGILYLVVPHLLYYPYVGWMVIASILGWLNTKLLLGIIFYLLITPIGVMMKALGKLQYKHRVHEPSNWVTRDDKQSQKQKARLEEPF</sequence>
<dbReference type="Proteomes" id="UP001249020">
    <property type="component" value="Unassembled WGS sequence"/>
</dbReference>
<comment type="caution">
    <text evidence="3">The sequence shown here is derived from an EMBL/GenBank/DDBJ whole genome shotgun (WGS) entry which is preliminary data.</text>
</comment>
<dbReference type="EMBL" id="JAVRIE010000001">
    <property type="protein sequence ID" value="MDT0581690.1"/>
    <property type="molecule type" value="Genomic_DNA"/>
</dbReference>
<feature type="region of interest" description="Disordered" evidence="1">
    <location>
        <begin position="129"/>
        <end position="148"/>
    </location>
</feature>
<feature type="compositionally biased region" description="Basic and acidic residues" evidence="1">
    <location>
        <begin position="131"/>
        <end position="148"/>
    </location>
</feature>
<dbReference type="Pfam" id="PF19588">
    <property type="entry name" value="SxtJ"/>
    <property type="match status" value="1"/>
</dbReference>
<evidence type="ECO:0000256" key="2">
    <source>
        <dbReference type="SAM" id="Phobius"/>
    </source>
</evidence>
<evidence type="ECO:0000256" key="1">
    <source>
        <dbReference type="SAM" id="MobiDB-lite"/>
    </source>
</evidence>
<evidence type="ECO:0000313" key="3">
    <source>
        <dbReference type="EMBL" id="MDT0581690.1"/>
    </source>
</evidence>
<organism evidence="3 4">
    <name type="scientific">Brumicola blandensis</name>
    <dbReference type="NCBI Taxonomy" id="3075611"/>
    <lineage>
        <taxon>Bacteria</taxon>
        <taxon>Pseudomonadati</taxon>
        <taxon>Pseudomonadota</taxon>
        <taxon>Gammaproteobacteria</taxon>
        <taxon>Alteromonadales</taxon>
        <taxon>Alteromonadaceae</taxon>
        <taxon>Brumicola</taxon>
    </lineage>
</organism>
<proteinExistence type="predicted"/>
<protein>
    <submittedName>
        <fullName evidence="3">SxtJ family membrane protein</fullName>
    </submittedName>
</protein>
<dbReference type="RefSeq" id="WP_311360468.1">
    <property type="nucleotide sequence ID" value="NZ_JAVRIE010000001.1"/>
</dbReference>
<accession>A0AAW8QYM2</accession>
<evidence type="ECO:0000313" key="4">
    <source>
        <dbReference type="Proteomes" id="UP001249020"/>
    </source>
</evidence>
<gene>
    <name evidence="3" type="ORF">RM544_03995</name>
</gene>
<keyword evidence="2" id="KW-0812">Transmembrane</keyword>
<keyword evidence="4" id="KW-1185">Reference proteome</keyword>
<reference evidence="3 4" key="1">
    <citation type="submission" date="2023-09" db="EMBL/GenBank/DDBJ databases">
        <authorList>
            <person name="Rey-Velasco X."/>
        </authorList>
    </citation>
    <scope>NUCLEOTIDE SEQUENCE [LARGE SCALE GENOMIC DNA]</scope>
    <source>
        <strain evidence="3 4">W409</strain>
    </source>
</reference>
<feature type="transmembrane region" description="Helical" evidence="2">
    <location>
        <begin position="53"/>
        <end position="69"/>
    </location>
</feature>
<keyword evidence="2" id="KW-1133">Transmembrane helix</keyword>
<dbReference type="InterPro" id="IPR045781">
    <property type="entry name" value="SxtJ"/>
</dbReference>